<evidence type="ECO:0000256" key="3">
    <source>
        <dbReference type="PROSITE-ProRule" id="PRU00464"/>
    </source>
</evidence>
<dbReference type="CDD" id="cd01276">
    <property type="entry name" value="PKCI_related"/>
    <property type="match status" value="1"/>
</dbReference>
<feature type="active site" description="Tele-AMP-histidine intermediate" evidence="1">
    <location>
        <position position="396"/>
    </location>
</feature>
<dbReference type="InterPro" id="IPR001310">
    <property type="entry name" value="Histidine_triad_HIT"/>
</dbReference>
<dbReference type="OrthoDB" id="672793at2759"/>
<reference evidence="7" key="1">
    <citation type="journal article" date="2021" name="Sci. Rep.">
        <title>Diploid genomic architecture of Nitzschia inconspicua, an elite biomass production diatom.</title>
        <authorList>
            <person name="Oliver A."/>
            <person name="Podell S."/>
            <person name="Pinowska A."/>
            <person name="Traller J.C."/>
            <person name="Smith S.R."/>
            <person name="McClure R."/>
            <person name="Beliaev A."/>
            <person name="Bohutskyi P."/>
            <person name="Hill E.A."/>
            <person name="Rabines A."/>
            <person name="Zheng H."/>
            <person name="Allen L.Z."/>
            <person name="Kuo A."/>
            <person name="Grigoriev I.V."/>
            <person name="Allen A.E."/>
            <person name="Hazlebeck D."/>
            <person name="Allen E.E."/>
        </authorList>
    </citation>
    <scope>NUCLEOTIDE SEQUENCE</scope>
    <source>
        <strain evidence="7">Hildebrandi</strain>
    </source>
</reference>
<evidence type="ECO:0000256" key="1">
    <source>
        <dbReference type="PIRSR" id="PIRSR601310-1"/>
    </source>
</evidence>
<dbReference type="GO" id="GO:0003824">
    <property type="term" value="F:catalytic activity"/>
    <property type="evidence" value="ECO:0007669"/>
    <property type="project" value="InterPro"/>
</dbReference>
<feature type="domain" description="GST N-terminal" evidence="4">
    <location>
        <begin position="58"/>
        <end position="143"/>
    </location>
</feature>
<dbReference type="Proteomes" id="UP000693970">
    <property type="component" value="Unassembled WGS sequence"/>
</dbReference>
<evidence type="ECO:0000313" key="6">
    <source>
        <dbReference type="EMBL" id="KAG7339238.1"/>
    </source>
</evidence>
<proteinExistence type="predicted"/>
<evidence type="ECO:0000259" key="4">
    <source>
        <dbReference type="PROSITE" id="PS50404"/>
    </source>
</evidence>
<comment type="caution">
    <text evidence="7">The sequence shown here is derived from an EMBL/GenBank/DDBJ whole genome shotgun (WGS) entry which is preliminary data.</text>
</comment>
<dbReference type="PROSITE" id="PS51084">
    <property type="entry name" value="HIT_2"/>
    <property type="match status" value="1"/>
</dbReference>
<evidence type="ECO:0000313" key="8">
    <source>
        <dbReference type="Proteomes" id="UP000693970"/>
    </source>
</evidence>
<evidence type="ECO:0000256" key="2">
    <source>
        <dbReference type="PIRSR" id="PIRSR601310-3"/>
    </source>
</evidence>
<feature type="domain" description="HIT" evidence="5">
    <location>
        <begin position="298"/>
        <end position="410"/>
    </location>
</feature>
<organism evidence="7 8">
    <name type="scientific">Nitzschia inconspicua</name>
    <dbReference type="NCBI Taxonomy" id="303405"/>
    <lineage>
        <taxon>Eukaryota</taxon>
        <taxon>Sar</taxon>
        <taxon>Stramenopiles</taxon>
        <taxon>Ochrophyta</taxon>
        <taxon>Bacillariophyta</taxon>
        <taxon>Bacillariophyceae</taxon>
        <taxon>Bacillariophycidae</taxon>
        <taxon>Bacillariales</taxon>
        <taxon>Bacillariaceae</taxon>
        <taxon>Nitzschia</taxon>
    </lineage>
</organism>
<feature type="short sequence motif" description="Histidine triad motif" evidence="2 3">
    <location>
        <begin position="394"/>
        <end position="398"/>
    </location>
</feature>
<evidence type="ECO:0000313" key="7">
    <source>
        <dbReference type="EMBL" id="KAG7357432.1"/>
    </source>
</evidence>
<accession>A0A9K3PRX8</accession>
<evidence type="ECO:0000259" key="5">
    <source>
        <dbReference type="PROSITE" id="PS51084"/>
    </source>
</evidence>
<dbReference type="EMBL" id="JAGRRH010000015">
    <property type="protein sequence ID" value="KAG7357432.1"/>
    <property type="molecule type" value="Genomic_DNA"/>
</dbReference>
<dbReference type="EMBL" id="JAGRRH010000038">
    <property type="protein sequence ID" value="KAG7339238.1"/>
    <property type="molecule type" value="Genomic_DNA"/>
</dbReference>
<dbReference type="InterPro" id="IPR011146">
    <property type="entry name" value="HIT-like"/>
</dbReference>
<dbReference type="Pfam" id="PF01230">
    <property type="entry name" value="HIT"/>
    <property type="match status" value="1"/>
</dbReference>
<name>A0A9K3PRX8_9STRA</name>
<dbReference type="PANTHER" id="PTHR23089">
    <property type="entry name" value="HISTIDINE TRIAD HIT PROTEIN"/>
    <property type="match status" value="1"/>
</dbReference>
<dbReference type="InterPro" id="IPR040079">
    <property type="entry name" value="Glutathione_S-Trfase"/>
</dbReference>
<dbReference type="PROSITE" id="PS00892">
    <property type="entry name" value="HIT_1"/>
    <property type="match status" value="1"/>
</dbReference>
<dbReference type="PROSITE" id="PS50404">
    <property type="entry name" value="GST_NTER"/>
    <property type="match status" value="1"/>
</dbReference>
<reference evidence="7" key="2">
    <citation type="submission" date="2021-04" db="EMBL/GenBank/DDBJ databases">
        <authorList>
            <person name="Podell S."/>
        </authorList>
    </citation>
    <scope>NUCLEOTIDE SEQUENCE</scope>
    <source>
        <strain evidence="7">Hildebrandi</strain>
    </source>
</reference>
<dbReference type="InterPro" id="IPR019808">
    <property type="entry name" value="Histidine_triad_CS"/>
</dbReference>
<gene>
    <name evidence="7" type="ORF">IV203_002120</name>
    <name evidence="6" type="ORF">IV203_002444</name>
</gene>
<dbReference type="InterPro" id="IPR004045">
    <property type="entry name" value="Glutathione_S-Trfase_N"/>
</dbReference>
<protein>
    <submittedName>
        <fullName evidence="7">Protein kinase C inhibitor</fullName>
    </submittedName>
</protein>
<dbReference type="SFLD" id="SFLDS00019">
    <property type="entry name" value="Glutathione_Transferase_(cytos"/>
    <property type="match status" value="1"/>
</dbReference>
<dbReference type="CDD" id="cd00570">
    <property type="entry name" value="GST_N_family"/>
    <property type="match status" value="1"/>
</dbReference>
<dbReference type="Pfam" id="PF13417">
    <property type="entry name" value="GST_N_3"/>
    <property type="match status" value="1"/>
</dbReference>
<keyword evidence="8" id="KW-1185">Reference proteome</keyword>
<dbReference type="AlphaFoldDB" id="A0A9K3PRX8"/>
<sequence length="410" mass="45114">MACGHAYTHQPHSIFPRHSKVTSLPMALRIVTALTAVAISADLALGLSTQVDSALSTSKHVLFDTPVSNNGGKARIILYKKGIPEEECCVMSPAELGGFKSEEYLAISPQGKVPSLKCQETGLCLAESDTVCRYLLSKYSYLGPSFQPDNARSNEIARFHDMYLTTIQSCLYRAVPPFGGFGDRMEALQEYSRQLYVISELMDEDGPYLCGKDVSLADAAVFPSIVFASFMYPKFEQGIVDKPIPKNIEEWYQTMIDIDSAFQRVYEEITGALQKWEANGRWDTIWLAGLRDTEPGTIFDKIVAGEIPATVVKEDDKILAFKDINPVAPAHVLVIPKVRRGLTRLSKASPEHYEILGRLMVAAGEIARDESLGFGNGARIVVNDGPEAGQEVFHLHVHVLGGRAFSWPPG</sequence>